<accession>A0AAN7VYX2</accession>
<evidence type="ECO:0000313" key="2">
    <source>
        <dbReference type="EMBL" id="KAK5696086.1"/>
    </source>
</evidence>
<organism evidence="2 3">
    <name type="scientific">Elasticomyces elasticus</name>
    <dbReference type="NCBI Taxonomy" id="574655"/>
    <lineage>
        <taxon>Eukaryota</taxon>
        <taxon>Fungi</taxon>
        <taxon>Dikarya</taxon>
        <taxon>Ascomycota</taxon>
        <taxon>Pezizomycotina</taxon>
        <taxon>Dothideomycetes</taxon>
        <taxon>Dothideomycetidae</taxon>
        <taxon>Mycosphaerellales</taxon>
        <taxon>Teratosphaeriaceae</taxon>
        <taxon>Elasticomyces</taxon>
    </lineage>
</organism>
<gene>
    <name evidence="2" type="ORF">LTR97_008506</name>
</gene>
<proteinExistence type="predicted"/>
<dbReference type="EMBL" id="JAVRQU010000013">
    <property type="protein sequence ID" value="KAK5696086.1"/>
    <property type="molecule type" value="Genomic_DNA"/>
</dbReference>
<sequence length="932" mass="106333">MRPRFDWWLTAAPTRTLRQLIPSATQHGTRRQNVQAKTRQRVTQSVATPATSATGEDTKKPVKKLRLKSFRTVQNEPPARVRHVAETTPVAEILGASTQEYGLRMSMSSGVPLLEPAAELDRSFQELQYQADVNRNGMPQDRPLLVDQEEHAHNYRLWVELLHFRRRLDGLAGVLDIWHGMRRRNVDLPTIGDEAEVLWEEFIHAAVANDGFHQPDEALHVPLQLFNHARDVKKRTGEHYNGLYKGLVGYLFRTDSGRLSKTRNWHAKMLKARLVSPENRLKRVASEALQNPADKDAFRQWKDMYKANCAERDCYDHVVPEAYERRGAEHTLKWHRLFIQHGDAPSAEVFELAAVQHLFKLDGDVSLPMKHSKEMSDDDTASPKLKDRVAHAPITRASMSALVGDVHGIKPKELSDGFVAKMFATRAFSLDIVIRGMTFFGVDTLGPLAVREMAIRTATPVDLGNRLNALQTAGIRLADGSAYIKLVVKVATEGHTELFNALLASDQHPEGYDDTRTQESLLMSHLEKGDWAQVHLTMTCLALCGVAIERRAANRLAQHYLRTRSWSLAASTIETMRGQKLALTSTTITYLWRYMLPERRRSKRPVESQRSDRPLFNPLDFVTNSYTYSDILISRVVPARLWVELLKRYGMAFRWDGVERLVLSLAERYRSRNVKVTRWQRGMRSVTTSRLGTGMLDEIFTPQMQQSIFTWGFRAAAVRGQLKERGEVIGGDKYLLPIERQLSAEGHIQSAKIVSAETTEYEGWTQGLRLLNQLSRRGLPIRDHIVRKAFYTRMWILFGPAYSTKAINILTRRMSELELSDFIRQGNSAYDGILTPALPRKFLDDDTPNEAVLKLAFFGRYRKTARRMAELVNGEHADVVAWTTDLIESPSDQRALSTRLQKLEWRRSHYRVVEPVQRQGLVAQGRRSEAVE</sequence>
<evidence type="ECO:0000256" key="1">
    <source>
        <dbReference type="SAM" id="MobiDB-lite"/>
    </source>
</evidence>
<dbReference type="Proteomes" id="UP001310594">
    <property type="component" value="Unassembled WGS sequence"/>
</dbReference>
<feature type="region of interest" description="Disordered" evidence="1">
    <location>
        <begin position="25"/>
        <end position="59"/>
    </location>
</feature>
<protein>
    <recommendedName>
        <fullName evidence="4">Pentatricopeptide repeat domain-containing protein</fullName>
    </recommendedName>
</protein>
<feature type="compositionally biased region" description="Polar residues" evidence="1">
    <location>
        <begin position="25"/>
        <end position="55"/>
    </location>
</feature>
<dbReference type="AlphaFoldDB" id="A0AAN7VYX2"/>
<evidence type="ECO:0000313" key="3">
    <source>
        <dbReference type="Proteomes" id="UP001310594"/>
    </source>
</evidence>
<evidence type="ECO:0008006" key="4">
    <source>
        <dbReference type="Google" id="ProtNLM"/>
    </source>
</evidence>
<comment type="caution">
    <text evidence="2">The sequence shown here is derived from an EMBL/GenBank/DDBJ whole genome shotgun (WGS) entry which is preliminary data.</text>
</comment>
<reference evidence="2" key="1">
    <citation type="submission" date="2023-08" db="EMBL/GenBank/DDBJ databases">
        <title>Black Yeasts Isolated from many extreme environments.</title>
        <authorList>
            <person name="Coleine C."/>
            <person name="Stajich J.E."/>
            <person name="Selbmann L."/>
        </authorList>
    </citation>
    <scope>NUCLEOTIDE SEQUENCE</scope>
    <source>
        <strain evidence="2">CCFEE 5810</strain>
    </source>
</reference>
<name>A0AAN7VYX2_9PEZI</name>